<dbReference type="GO" id="GO:0002039">
    <property type="term" value="F:p53 binding"/>
    <property type="evidence" value="ECO:0007669"/>
    <property type="project" value="InterPro"/>
</dbReference>
<proteinExistence type="predicted"/>
<dbReference type="Gene3D" id="2.170.270.10">
    <property type="entry name" value="SET domain"/>
    <property type="match status" value="1"/>
</dbReference>
<dbReference type="PROSITE" id="PS50280">
    <property type="entry name" value="SET"/>
    <property type="match status" value="1"/>
</dbReference>
<dbReference type="PANTHER" id="PTHR46307">
    <property type="entry name" value="G9A, ISOFORM B"/>
    <property type="match status" value="1"/>
</dbReference>
<accession>A0A183CV50</accession>
<dbReference type="PANTHER" id="PTHR46307:SF4">
    <property type="entry name" value="G9A, ISOFORM B"/>
    <property type="match status" value="1"/>
</dbReference>
<dbReference type="InterPro" id="IPR001214">
    <property type="entry name" value="SET_dom"/>
</dbReference>
<dbReference type="SUPFAM" id="SSF82199">
    <property type="entry name" value="SET domain"/>
    <property type="match status" value="1"/>
</dbReference>
<dbReference type="GO" id="GO:0016279">
    <property type="term" value="F:protein-lysine N-methyltransferase activity"/>
    <property type="evidence" value="ECO:0007669"/>
    <property type="project" value="InterPro"/>
</dbReference>
<dbReference type="OrthoDB" id="5792673at2759"/>
<dbReference type="WBParaSite" id="GPUH_0000034001-mRNA-1">
    <property type="protein sequence ID" value="GPUH_0000034001-mRNA-1"/>
    <property type="gene ID" value="GPUH_0000034001"/>
</dbReference>
<dbReference type="GO" id="GO:0042054">
    <property type="term" value="F:histone methyltransferase activity"/>
    <property type="evidence" value="ECO:0007669"/>
    <property type="project" value="InterPro"/>
</dbReference>
<dbReference type="AlphaFoldDB" id="A0A183CV50"/>
<protein>
    <submittedName>
        <fullName evidence="4">SET domain-containing protein</fullName>
    </submittedName>
</protein>
<gene>
    <name evidence="2" type="ORF">GPUH_LOCUS341</name>
</gene>
<sequence>MLERNTTFQDESSAYCVDAKFKGNVSRFINHSCEANLVILRVVWDANIRHFPHICFYARRDIQQGEELTIDYGNQWWDVKLRDFSCQCGSVACKYTNAIQLCGISA</sequence>
<name>A0A183CV50_9BILA</name>
<dbReference type="InterPro" id="IPR043550">
    <property type="entry name" value="EHMT1/EHMT2"/>
</dbReference>
<reference evidence="2 3" key="2">
    <citation type="submission" date="2018-11" db="EMBL/GenBank/DDBJ databases">
        <authorList>
            <consortium name="Pathogen Informatics"/>
        </authorList>
    </citation>
    <scope>NUCLEOTIDE SEQUENCE [LARGE SCALE GENOMIC DNA]</scope>
</reference>
<organism evidence="4">
    <name type="scientific">Gongylonema pulchrum</name>
    <dbReference type="NCBI Taxonomy" id="637853"/>
    <lineage>
        <taxon>Eukaryota</taxon>
        <taxon>Metazoa</taxon>
        <taxon>Ecdysozoa</taxon>
        <taxon>Nematoda</taxon>
        <taxon>Chromadorea</taxon>
        <taxon>Rhabditida</taxon>
        <taxon>Spirurina</taxon>
        <taxon>Spiruromorpha</taxon>
        <taxon>Spiruroidea</taxon>
        <taxon>Gongylonematidae</taxon>
        <taxon>Gongylonema</taxon>
    </lineage>
</organism>
<evidence type="ECO:0000313" key="2">
    <source>
        <dbReference type="EMBL" id="VDK27896.1"/>
    </source>
</evidence>
<dbReference type="Proteomes" id="UP000271098">
    <property type="component" value="Unassembled WGS sequence"/>
</dbReference>
<keyword evidence="3" id="KW-1185">Reference proteome</keyword>
<evidence type="ECO:0000313" key="3">
    <source>
        <dbReference type="Proteomes" id="UP000271098"/>
    </source>
</evidence>
<evidence type="ECO:0000259" key="1">
    <source>
        <dbReference type="PROSITE" id="PS50280"/>
    </source>
</evidence>
<evidence type="ECO:0000313" key="4">
    <source>
        <dbReference type="WBParaSite" id="GPUH_0000034001-mRNA-1"/>
    </source>
</evidence>
<dbReference type="InterPro" id="IPR046341">
    <property type="entry name" value="SET_dom_sf"/>
</dbReference>
<feature type="domain" description="SET" evidence="1">
    <location>
        <begin position="1"/>
        <end position="73"/>
    </location>
</feature>
<dbReference type="Pfam" id="PF00856">
    <property type="entry name" value="SET"/>
    <property type="match status" value="1"/>
</dbReference>
<reference evidence="4" key="1">
    <citation type="submission" date="2016-06" db="UniProtKB">
        <authorList>
            <consortium name="WormBaseParasite"/>
        </authorList>
    </citation>
    <scope>IDENTIFICATION</scope>
</reference>
<dbReference type="SMART" id="SM00317">
    <property type="entry name" value="SET"/>
    <property type="match status" value="1"/>
</dbReference>
<dbReference type="EMBL" id="UYRT01000279">
    <property type="protein sequence ID" value="VDK27896.1"/>
    <property type="molecule type" value="Genomic_DNA"/>
</dbReference>